<dbReference type="InterPro" id="IPR003607">
    <property type="entry name" value="HD/PDEase_dom"/>
</dbReference>
<dbReference type="AlphaFoldDB" id="A0A0G0GE32"/>
<keyword evidence="2 9" id="KW-0808">Transferase</keyword>
<evidence type="ECO:0000313" key="14">
    <source>
        <dbReference type="Proteomes" id="UP000034849"/>
    </source>
</evidence>
<dbReference type="InterPro" id="IPR006674">
    <property type="entry name" value="HD_domain"/>
</dbReference>
<evidence type="ECO:0000259" key="12">
    <source>
        <dbReference type="Pfam" id="PF12627"/>
    </source>
</evidence>
<evidence type="ECO:0000256" key="9">
    <source>
        <dbReference type="RuleBase" id="RU003953"/>
    </source>
</evidence>
<dbReference type="SUPFAM" id="SSF81301">
    <property type="entry name" value="Nucleotidyltransferase"/>
    <property type="match status" value="1"/>
</dbReference>
<dbReference type="InterPro" id="IPR006675">
    <property type="entry name" value="HDIG_dom"/>
</dbReference>
<dbReference type="Pfam" id="PF01966">
    <property type="entry name" value="HD"/>
    <property type="match status" value="1"/>
</dbReference>
<evidence type="ECO:0000256" key="8">
    <source>
        <dbReference type="ARBA" id="ARBA00022884"/>
    </source>
</evidence>
<dbReference type="EMBL" id="LBSX01000001">
    <property type="protein sequence ID" value="KKQ28237.1"/>
    <property type="molecule type" value="Genomic_DNA"/>
</dbReference>
<reference evidence="13 14" key="1">
    <citation type="journal article" date="2015" name="Nature">
        <title>rRNA introns, odd ribosomes, and small enigmatic genomes across a large radiation of phyla.</title>
        <authorList>
            <person name="Brown C.T."/>
            <person name="Hug L.A."/>
            <person name="Thomas B.C."/>
            <person name="Sharon I."/>
            <person name="Castelle C.J."/>
            <person name="Singh A."/>
            <person name="Wilkins M.J."/>
            <person name="Williams K.H."/>
            <person name="Banfield J.F."/>
        </authorList>
    </citation>
    <scope>NUCLEOTIDE SEQUENCE [LARGE SCALE GENOMIC DNA]</scope>
</reference>
<dbReference type="Pfam" id="PF12627">
    <property type="entry name" value="PolyA_pol_RNAbd"/>
    <property type="match status" value="1"/>
</dbReference>
<dbReference type="GO" id="GO:0000166">
    <property type="term" value="F:nucleotide binding"/>
    <property type="evidence" value="ECO:0007669"/>
    <property type="project" value="UniProtKB-KW"/>
</dbReference>
<dbReference type="CDD" id="cd00077">
    <property type="entry name" value="HDc"/>
    <property type="match status" value="1"/>
</dbReference>
<keyword evidence="6" id="KW-0547">Nucleotide-binding</keyword>
<evidence type="ECO:0000256" key="3">
    <source>
        <dbReference type="ARBA" id="ARBA00022694"/>
    </source>
</evidence>
<feature type="domain" description="Poly A polymerase head" evidence="10">
    <location>
        <begin position="21"/>
        <end position="189"/>
    </location>
</feature>
<keyword evidence="5" id="KW-0479">Metal-binding</keyword>
<dbReference type="Gene3D" id="1.10.3090.10">
    <property type="entry name" value="cca-adding enzyme, domain 2"/>
    <property type="match status" value="1"/>
</dbReference>
<sequence length="509" mass="58076">MDQQKIFKTIYQVAKKEKVDVYVVGGFVRDELLGKENPSANAQGKKDLDFVVTCPQRLTDLHGRRVGSGLEFAKKFDEAVKQTGSLIEFPDFDTARYIITPPLIKGGRGDVGQIELEFAGARTEKYDEKSRKPKVEATTLEEDLKRRDFTVNTMAVDVRNAKYFENSKLSEVVIDPLGGQVDLKKKLLRTPLDPDSTFSDDPLRMMRAARFASQLGFIIEANTYSAMERNASRLKIISAERIKEELFKIFTTTKPSIGLRILYDTGLMDVFMPEVGNLKGVDEIFGQQHKDVLEHTFKVIDNLAERTDNVLLRVSALFHDIAKPQTKKFERGRGWTFDMHEHLGKKMVQVIGKRLKFSTDESKYLAKLVRWHQHPIALMDDGVTDSAVRRLIVNLGDELTDLLNLCRSDITTGNPLKKTKRLKNYDYLENRIKEVIEKDNLRAFQSPFRGDEIMTECGLKPGPTVGKIKKALEEAILEGIIPNDYEATKKYFLKLKDEMMVGVEEWEKL</sequence>
<dbReference type="PANTHER" id="PTHR47545">
    <property type="entry name" value="MULTIFUNCTIONAL CCA PROTEIN"/>
    <property type="match status" value="1"/>
</dbReference>
<dbReference type="GO" id="GO:0008033">
    <property type="term" value="P:tRNA processing"/>
    <property type="evidence" value="ECO:0007669"/>
    <property type="project" value="UniProtKB-KW"/>
</dbReference>
<evidence type="ECO:0000259" key="11">
    <source>
        <dbReference type="Pfam" id="PF01966"/>
    </source>
</evidence>
<dbReference type="InterPro" id="IPR043519">
    <property type="entry name" value="NT_sf"/>
</dbReference>
<protein>
    <submittedName>
        <fullName evidence="13">tRNA nucleotidyltransferase</fullName>
    </submittedName>
</protein>
<name>A0A0G0GE32_9BACT</name>
<keyword evidence="4" id="KW-0548">Nucleotidyltransferase</keyword>
<evidence type="ECO:0000256" key="5">
    <source>
        <dbReference type="ARBA" id="ARBA00022723"/>
    </source>
</evidence>
<feature type="domain" description="tRNA nucleotidyltransferase/poly(A) polymerase RNA and SrmB- binding" evidence="12">
    <location>
        <begin position="216"/>
        <end position="275"/>
    </location>
</feature>
<dbReference type="NCBIfam" id="TIGR00277">
    <property type="entry name" value="HDIG"/>
    <property type="match status" value="1"/>
</dbReference>
<organism evidence="13 14">
    <name type="scientific">Candidatus Magasanikbacteria bacterium GW2011_GWC2_37_14</name>
    <dbReference type="NCBI Taxonomy" id="1619046"/>
    <lineage>
        <taxon>Bacteria</taxon>
        <taxon>Candidatus Magasanikiibacteriota</taxon>
    </lineage>
</organism>
<dbReference type="GO" id="GO:0016779">
    <property type="term" value="F:nucleotidyltransferase activity"/>
    <property type="evidence" value="ECO:0007669"/>
    <property type="project" value="UniProtKB-KW"/>
</dbReference>
<keyword evidence="3" id="KW-0819">tRNA processing</keyword>
<evidence type="ECO:0000259" key="10">
    <source>
        <dbReference type="Pfam" id="PF01743"/>
    </source>
</evidence>
<evidence type="ECO:0000313" key="13">
    <source>
        <dbReference type="EMBL" id="KKQ28237.1"/>
    </source>
</evidence>
<comment type="cofactor">
    <cofactor evidence="1">
        <name>Mg(2+)</name>
        <dbReference type="ChEBI" id="CHEBI:18420"/>
    </cofactor>
</comment>
<dbReference type="Gene3D" id="1.10.246.80">
    <property type="match status" value="1"/>
</dbReference>
<dbReference type="InterPro" id="IPR050124">
    <property type="entry name" value="tRNA_CCA-adding_enzyme"/>
</dbReference>
<dbReference type="STRING" id="1619046.US42_C0001G0088"/>
<dbReference type="GO" id="GO:0003723">
    <property type="term" value="F:RNA binding"/>
    <property type="evidence" value="ECO:0007669"/>
    <property type="project" value="UniProtKB-KW"/>
</dbReference>
<gene>
    <name evidence="13" type="ORF">US42_C0001G0088</name>
</gene>
<feature type="domain" description="HD" evidence="11">
    <location>
        <begin position="293"/>
        <end position="377"/>
    </location>
</feature>
<keyword evidence="8 9" id="KW-0694">RNA-binding</keyword>
<dbReference type="InterPro" id="IPR002646">
    <property type="entry name" value="PolA_pol_head_dom"/>
</dbReference>
<dbReference type="SUPFAM" id="SSF81891">
    <property type="entry name" value="Poly A polymerase C-terminal region-like"/>
    <property type="match status" value="1"/>
</dbReference>
<dbReference type="CDD" id="cd05398">
    <property type="entry name" value="NT_ClassII-CCAase"/>
    <property type="match status" value="1"/>
</dbReference>
<evidence type="ECO:0000256" key="4">
    <source>
        <dbReference type="ARBA" id="ARBA00022695"/>
    </source>
</evidence>
<evidence type="ECO:0000256" key="1">
    <source>
        <dbReference type="ARBA" id="ARBA00001946"/>
    </source>
</evidence>
<keyword evidence="7" id="KW-0460">Magnesium</keyword>
<dbReference type="Proteomes" id="UP000034849">
    <property type="component" value="Unassembled WGS sequence"/>
</dbReference>
<dbReference type="Gene3D" id="3.30.460.10">
    <property type="entry name" value="Beta Polymerase, domain 2"/>
    <property type="match status" value="1"/>
</dbReference>
<evidence type="ECO:0000256" key="6">
    <source>
        <dbReference type="ARBA" id="ARBA00022741"/>
    </source>
</evidence>
<comment type="caution">
    <text evidence="13">The sequence shown here is derived from an EMBL/GenBank/DDBJ whole genome shotgun (WGS) entry which is preliminary data.</text>
</comment>
<proteinExistence type="inferred from homology"/>
<evidence type="ECO:0000256" key="2">
    <source>
        <dbReference type="ARBA" id="ARBA00022679"/>
    </source>
</evidence>
<dbReference type="InterPro" id="IPR032828">
    <property type="entry name" value="PolyA_RNA-bd"/>
</dbReference>
<dbReference type="GO" id="GO:0046872">
    <property type="term" value="F:metal ion binding"/>
    <property type="evidence" value="ECO:0007669"/>
    <property type="project" value="UniProtKB-KW"/>
</dbReference>
<comment type="similarity">
    <text evidence="9">Belongs to the tRNA nucleotidyltransferase/poly(A) polymerase family.</text>
</comment>
<dbReference type="Pfam" id="PF01743">
    <property type="entry name" value="PolyA_pol"/>
    <property type="match status" value="1"/>
</dbReference>
<dbReference type="PATRIC" id="fig|1619046.3.peg.89"/>
<evidence type="ECO:0000256" key="7">
    <source>
        <dbReference type="ARBA" id="ARBA00022842"/>
    </source>
</evidence>
<accession>A0A0G0GE32</accession>